<proteinExistence type="predicted"/>
<sequence length="116" mass="13380">MKRLQNHLIGVEQGETLLFSDFQNNGPMWADEGERCVIRQVRFSEPYRKAPNVQVALSMWDIHSDRNSRIEIAAEAITAEGFELVFRTWGDTQVARARANWLAIGELPHEDDWDIP</sequence>
<dbReference type="InterPro" id="IPR037221">
    <property type="entry name" value="H-type_lectin_dom_sf"/>
</dbReference>
<dbReference type="GO" id="GO:0030247">
    <property type="term" value="F:polysaccharide binding"/>
    <property type="evidence" value="ECO:0007669"/>
    <property type="project" value="TreeGrafter"/>
</dbReference>
<keyword evidence="2" id="KW-0430">Lectin</keyword>
<dbReference type="GO" id="GO:0009986">
    <property type="term" value="C:cell surface"/>
    <property type="evidence" value="ECO:0007669"/>
    <property type="project" value="TreeGrafter"/>
</dbReference>
<feature type="domain" description="H-type lectin" evidence="1">
    <location>
        <begin position="39"/>
        <end position="104"/>
    </location>
</feature>
<evidence type="ECO:0000313" key="3">
    <source>
        <dbReference type="Proteomes" id="UP000199382"/>
    </source>
</evidence>
<dbReference type="SUPFAM" id="SSF141086">
    <property type="entry name" value="Agglutinin HPA-like"/>
    <property type="match status" value="1"/>
</dbReference>
<name>A0A1G9C641_9RHOB</name>
<dbReference type="Gene3D" id="2.60.40.2080">
    <property type="match status" value="1"/>
</dbReference>
<dbReference type="Pfam" id="PF09458">
    <property type="entry name" value="H_lectin"/>
    <property type="match status" value="1"/>
</dbReference>
<evidence type="ECO:0000259" key="1">
    <source>
        <dbReference type="Pfam" id="PF09458"/>
    </source>
</evidence>
<dbReference type="RefSeq" id="WP_093159639.1">
    <property type="nucleotide sequence ID" value="NZ_FNEK01000042.1"/>
</dbReference>
<dbReference type="STRING" id="571298.SAMN04488026_104219"/>
<dbReference type="GO" id="GO:0070492">
    <property type="term" value="F:oligosaccharide binding"/>
    <property type="evidence" value="ECO:0007669"/>
    <property type="project" value="TreeGrafter"/>
</dbReference>
<organism evidence="2 3">
    <name type="scientific">Aliiruegeria lutimaris</name>
    <dbReference type="NCBI Taxonomy" id="571298"/>
    <lineage>
        <taxon>Bacteria</taxon>
        <taxon>Pseudomonadati</taxon>
        <taxon>Pseudomonadota</taxon>
        <taxon>Alphaproteobacteria</taxon>
        <taxon>Rhodobacterales</taxon>
        <taxon>Roseobacteraceae</taxon>
        <taxon>Aliiruegeria</taxon>
    </lineage>
</organism>
<dbReference type="GO" id="GO:0045335">
    <property type="term" value="C:phagocytic vesicle"/>
    <property type="evidence" value="ECO:0007669"/>
    <property type="project" value="TreeGrafter"/>
</dbReference>
<dbReference type="Proteomes" id="UP000199382">
    <property type="component" value="Unassembled WGS sequence"/>
</dbReference>
<protein>
    <submittedName>
        <fullName evidence="2">H-type lectin domain-containing protein</fullName>
    </submittedName>
</protein>
<keyword evidence="3" id="KW-1185">Reference proteome</keyword>
<evidence type="ECO:0000313" key="2">
    <source>
        <dbReference type="EMBL" id="SDK47147.1"/>
    </source>
</evidence>
<dbReference type="GO" id="GO:0098636">
    <property type="term" value="C:protein complex involved in cell adhesion"/>
    <property type="evidence" value="ECO:0007669"/>
    <property type="project" value="TreeGrafter"/>
</dbReference>
<accession>A0A1G9C641</accession>
<dbReference type="InterPro" id="IPR019019">
    <property type="entry name" value="H-type_lectin_domain"/>
</dbReference>
<dbReference type="OrthoDB" id="7658568at2"/>
<dbReference type="GO" id="GO:0046871">
    <property type="term" value="F:N-acetylgalactosamine binding"/>
    <property type="evidence" value="ECO:0007669"/>
    <property type="project" value="TreeGrafter"/>
</dbReference>
<gene>
    <name evidence="2" type="ORF">SAMN04488026_104219</name>
</gene>
<dbReference type="EMBL" id="FNEK01000042">
    <property type="protein sequence ID" value="SDK47147.1"/>
    <property type="molecule type" value="Genomic_DNA"/>
</dbReference>
<dbReference type="InterPro" id="IPR052487">
    <property type="entry name" value="Galactose-binding_lectin"/>
</dbReference>
<dbReference type="PANTHER" id="PTHR46938">
    <property type="entry name" value="DISCOIDIN-1 SUBUNIT A-RELATED-RELATED"/>
    <property type="match status" value="1"/>
</dbReference>
<dbReference type="GO" id="GO:0098609">
    <property type="term" value="P:cell-cell adhesion"/>
    <property type="evidence" value="ECO:0007669"/>
    <property type="project" value="TreeGrafter"/>
</dbReference>
<reference evidence="2 3" key="1">
    <citation type="submission" date="2016-10" db="EMBL/GenBank/DDBJ databases">
        <authorList>
            <person name="de Groot N.N."/>
        </authorList>
    </citation>
    <scope>NUCLEOTIDE SEQUENCE [LARGE SCALE GENOMIC DNA]</scope>
    <source>
        <strain evidence="2 3">DSM 25294</strain>
    </source>
</reference>
<dbReference type="AlphaFoldDB" id="A0A1G9C641"/>